<protein>
    <submittedName>
        <fullName evidence="1">ABC transporter related protein</fullName>
    </submittedName>
</protein>
<dbReference type="EMBL" id="AP014633">
    <property type="protein sequence ID" value="BAP54780.1"/>
    <property type="molecule type" value="Genomic_DNA"/>
</dbReference>
<evidence type="ECO:0000313" key="2">
    <source>
        <dbReference type="Proteomes" id="UP000031623"/>
    </source>
</evidence>
<dbReference type="STRING" id="40754.THII_0483"/>
<accession>A0A090AIU1</accession>
<sequence>MNHPAKQIDWSKISSVALIIFLLLIALDFMVGAYQAHILAVRQEVQSQLEKKAWFYVRADLDKVVYTPDGRYQITLWIENLFPEYDIFVMLPQVRVFIQVGSQWQEVPAIEATSDPHFKQGTVINLKQKVTVDWIVKPQDLPVDYFELLKGYMHLQIHNNLFVSTEAEPTEHIIERNDYYYIHLKPINANDNQIRQFHHFPGEVPVFIPMPPH</sequence>
<organism evidence="1 2">
    <name type="scientific">Thioploca ingrica</name>
    <dbReference type="NCBI Taxonomy" id="40754"/>
    <lineage>
        <taxon>Bacteria</taxon>
        <taxon>Pseudomonadati</taxon>
        <taxon>Pseudomonadota</taxon>
        <taxon>Gammaproteobacteria</taxon>
        <taxon>Thiotrichales</taxon>
        <taxon>Thiotrichaceae</taxon>
        <taxon>Thioploca</taxon>
    </lineage>
</organism>
<dbReference type="Proteomes" id="UP000031623">
    <property type="component" value="Chromosome"/>
</dbReference>
<proteinExistence type="predicted"/>
<dbReference type="HOGENOM" id="CLU_1199350_0_0_6"/>
<name>A0A090AIU1_9GAMM</name>
<dbReference type="KEGG" id="tig:THII_0483"/>
<dbReference type="AlphaFoldDB" id="A0A090AIU1"/>
<keyword evidence="2" id="KW-1185">Reference proteome</keyword>
<gene>
    <name evidence="1" type="ORF">THII_0483</name>
</gene>
<reference evidence="1 2" key="1">
    <citation type="journal article" date="2014" name="ISME J.">
        <title>Ecophysiology of Thioploca ingrica as revealed by the complete genome sequence supplemented with proteomic evidence.</title>
        <authorList>
            <person name="Kojima H."/>
            <person name="Ogura Y."/>
            <person name="Yamamoto N."/>
            <person name="Togashi T."/>
            <person name="Mori H."/>
            <person name="Watanabe T."/>
            <person name="Nemoto F."/>
            <person name="Kurokawa K."/>
            <person name="Hayashi T."/>
            <person name="Fukui M."/>
        </authorList>
    </citation>
    <scope>NUCLEOTIDE SEQUENCE [LARGE SCALE GENOMIC DNA]</scope>
</reference>
<evidence type="ECO:0000313" key="1">
    <source>
        <dbReference type="EMBL" id="BAP54780.1"/>
    </source>
</evidence>